<name>A0A328BCD0_9CAUL</name>
<keyword evidence="3" id="KW-1185">Reference proteome</keyword>
<organism evidence="2 3">
    <name type="scientific">Phenylobacterium kunshanense</name>
    <dbReference type="NCBI Taxonomy" id="1445034"/>
    <lineage>
        <taxon>Bacteria</taxon>
        <taxon>Pseudomonadati</taxon>
        <taxon>Pseudomonadota</taxon>
        <taxon>Alphaproteobacteria</taxon>
        <taxon>Caulobacterales</taxon>
        <taxon>Caulobacteraceae</taxon>
        <taxon>Phenylobacterium</taxon>
    </lineage>
</organism>
<evidence type="ECO:0000313" key="2">
    <source>
        <dbReference type="EMBL" id="RAK64982.1"/>
    </source>
</evidence>
<keyword evidence="1" id="KW-0812">Transmembrane</keyword>
<dbReference type="EMBL" id="QFYS01000005">
    <property type="protein sequence ID" value="RAK64982.1"/>
    <property type="molecule type" value="Genomic_DNA"/>
</dbReference>
<dbReference type="AlphaFoldDB" id="A0A328BCD0"/>
<evidence type="ECO:0000256" key="1">
    <source>
        <dbReference type="SAM" id="Phobius"/>
    </source>
</evidence>
<protein>
    <submittedName>
        <fullName evidence="2">Uncharacterized protein</fullName>
    </submittedName>
</protein>
<gene>
    <name evidence="2" type="ORF">DJ019_13335</name>
</gene>
<reference evidence="2 3" key="1">
    <citation type="submission" date="2018-05" db="EMBL/GenBank/DDBJ databases">
        <authorList>
            <person name="Lanie J.A."/>
            <person name="Ng W.-L."/>
            <person name="Kazmierczak K.M."/>
            <person name="Andrzejewski T.M."/>
            <person name="Davidsen T.M."/>
            <person name="Wayne K.J."/>
            <person name="Tettelin H."/>
            <person name="Glass J.I."/>
            <person name="Rusch D."/>
            <person name="Podicherti R."/>
            <person name="Tsui H.-C.T."/>
            <person name="Winkler M.E."/>
        </authorList>
    </citation>
    <scope>NUCLEOTIDE SEQUENCE [LARGE SCALE GENOMIC DNA]</scope>
    <source>
        <strain evidence="2 3">BUT-10</strain>
    </source>
</reference>
<feature type="transmembrane region" description="Helical" evidence="1">
    <location>
        <begin position="7"/>
        <end position="32"/>
    </location>
</feature>
<proteinExistence type="predicted"/>
<feature type="transmembrane region" description="Helical" evidence="1">
    <location>
        <begin position="94"/>
        <end position="112"/>
    </location>
</feature>
<sequence>MNLRRILNLAIAFAAVVTAAVVCVVAASFAVYALAKVWLGPAGGAAVVVGVFALFAVIVAVLATRKAAPKPTPGAPPDEAVVDRLIGLAKEKPLIALGAAAAATAAAVAVLVRNPALITALVSAFLAGSSSAKSGK</sequence>
<keyword evidence="1" id="KW-1133">Transmembrane helix</keyword>
<keyword evidence="1" id="KW-0472">Membrane</keyword>
<comment type="caution">
    <text evidence="2">The sequence shown here is derived from an EMBL/GenBank/DDBJ whole genome shotgun (WGS) entry which is preliminary data.</text>
</comment>
<dbReference type="RefSeq" id="WP_111276520.1">
    <property type="nucleotide sequence ID" value="NZ_QFYS01000005.1"/>
</dbReference>
<feature type="transmembrane region" description="Helical" evidence="1">
    <location>
        <begin position="38"/>
        <end position="63"/>
    </location>
</feature>
<dbReference type="Proteomes" id="UP000249524">
    <property type="component" value="Unassembled WGS sequence"/>
</dbReference>
<accession>A0A328BCD0</accession>
<evidence type="ECO:0000313" key="3">
    <source>
        <dbReference type="Proteomes" id="UP000249524"/>
    </source>
</evidence>